<evidence type="ECO:0008006" key="4">
    <source>
        <dbReference type="Google" id="ProtNLM"/>
    </source>
</evidence>
<dbReference type="AlphaFoldDB" id="A0A8J4M7G8"/>
<reference evidence="3" key="1">
    <citation type="journal article" date="2020" name="mSystems">
        <title>Genome- and Community-Level Interaction Insights into Carbon Utilization and Element Cycling Functions of Hydrothermarchaeota in Hydrothermal Sediment.</title>
        <authorList>
            <person name="Zhou Z."/>
            <person name="Liu Y."/>
            <person name="Xu W."/>
            <person name="Pan J."/>
            <person name="Luo Z.H."/>
            <person name="Li M."/>
        </authorList>
    </citation>
    <scope>NUCLEOTIDE SEQUENCE</scope>
    <source>
        <strain evidence="3">SpSt-997</strain>
    </source>
</reference>
<dbReference type="Gene3D" id="3.40.50.300">
    <property type="entry name" value="P-loop containing nucleotide triphosphate hydrolases"/>
    <property type="match status" value="1"/>
</dbReference>
<dbReference type="PANTHER" id="PTHR43384:SF6">
    <property type="entry name" value="SEPTUM SITE-DETERMINING PROTEIN MIND HOMOLOG, CHLOROPLASTIC"/>
    <property type="match status" value="1"/>
</dbReference>
<organism evidence="3">
    <name type="scientific">Acidicaldus sp</name>
    <dbReference type="NCBI Taxonomy" id="1872105"/>
    <lineage>
        <taxon>Bacteria</taxon>
        <taxon>Pseudomonadati</taxon>
        <taxon>Pseudomonadota</taxon>
        <taxon>Alphaproteobacteria</taxon>
        <taxon>Acetobacterales</taxon>
        <taxon>Acetobacteraceae</taxon>
        <taxon>Acidicaldus</taxon>
    </lineage>
</organism>
<dbReference type="GO" id="GO:0005524">
    <property type="term" value="F:ATP binding"/>
    <property type="evidence" value="ECO:0007669"/>
    <property type="project" value="UniProtKB-KW"/>
</dbReference>
<dbReference type="EMBL" id="DTQM01000250">
    <property type="protein sequence ID" value="HGC44174.1"/>
    <property type="molecule type" value="Genomic_DNA"/>
</dbReference>
<evidence type="ECO:0000313" key="3">
    <source>
        <dbReference type="EMBL" id="HGC44174.1"/>
    </source>
</evidence>
<evidence type="ECO:0000256" key="1">
    <source>
        <dbReference type="ARBA" id="ARBA00022741"/>
    </source>
</evidence>
<sequence>MAADGDRATLVSQEGASGRSDRLPLLAFVTDGESESVLRESLIQIFPQGIAIRRAHIRAATTALARMPTPQSLIVDVSGEEQPLTALSAMSEVVEPDARVLVIGDKDDVNFYRQVTRGLGALEYLYKPLTRDMVARHFGAQLDPRSSVYEKMQGGRVVTVTGTRGGVGATTIAVHLAWHFGVAARRHTLLLDSDLHTGSAALQLDARTTSSLRTALETPERIDDLFVERAGQPVDERLHILASEEPLGAPVKQASGATELLLEALRLRYNFVVADVAPRPLPFNRELLDAAHQRVLVTPPTLAGAREMLRLLALPNGPLQPRRPVVVLNRAGQPGGLTRAQIEEVLGMKIDVVIPDLPRQVGTAISLGEPNRAFRGEFRRGMIELAREVAFVRLLESSLAANGSLAGLLGDKRRRRGLFGFWK</sequence>
<dbReference type="PANTHER" id="PTHR43384">
    <property type="entry name" value="SEPTUM SITE-DETERMINING PROTEIN MIND HOMOLOG, CHLOROPLASTIC-RELATED"/>
    <property type="match status" value="1"/>
</dbReference>
<proteinExistence type="predicted"/>
<name>A0A8J4M7G8_9PROT</name>
<protein>
    <recommendedName>
        <fullName evidence="4">Pilus assembly protein</fullName>
    </recommendedName>
</protein>
<comment type="caution">
    <text evidence="3">The sequence shown here is derived from an EMBL/GenBank/DDBJ whole genome shotgun (WGS) entry which is preliminary data.</text>
</comment>
<dbReference type="InterPro" id="IPR027417">
    <property type="entry name" value="P-loop_NTPase"/>
</dbReference>
<dbReference type="GO" id="GO:0016887">
    <property type="term" value="F:ATP hydrolysis activity"/>
    <property type="evidence" value="ECO:0007669"/>
    <property type="project" value="TreeGrafter"/>
</dbReference>
<keyword evidence="2" id="KW-0067">ATP-binding</keyword>
<dbReference type="InterPro" id="IPR050625">
    <property type="entry name" value="ParA/MinD_ATPase"/>
</dbReference>
<dbReference type="GO" id="GO:0009898">
    <property type="term" value="C:cytoplasmic side of plasma membrane"/>
    <property type="evidence" value="ECO:0007669"/>
    <property type="project" value="TreeGrafter"/>
</dbReference>
<evidence type="ECO:0000256" key="2">
    <source>
        <dbReference type="ARBA" id="ARBA00022840"/>
    </source>
</evidence>
<gene>
    <name evidence="3" type="ORF">ENY07_13290</name>
</gene>
<accession>A0A8J4M7G8</accession>
<dbReference type="GO" id="GO:0051782">
    <property type="term" value="P:negative regulation of cell division"/>
    <property type="evidence" value="ECO:0007669"/>
    <property type="project" value="TreeGrafter"/>
</dbReference>
<dbReference type="Gene3D" id="3.40.50.2300">
    <property type="match status" value="1"/>
</dbReference>
<dbReference type="SUPFAM" id="SSF52540">
    <property type="entry name" value="P-loop containing nucleoside triphosphate hydrolases"/>
    <property type="match status" value="1"/>
</dbReference>
<dbReference type="GO" id="GO:0005829">
    <property type="term" value="C:cytosol"/>
    <property type="evidence" value="ECO:0007669"/>
    <property type="project" value="TreeGrafter"/>
</dbReference>
<keyword evidence="1" id="KW-0547">Nucleotide-binding</keyword>